<dbReference type="PATRIC" id="fig|1365257.3.peg.3154"/>
<dbReference type="AlphaFoldDB" id="A0A161YR68"/>
<evidence type="ECO:0000313" key="2">
    <source>
        <dbReference type="Proteomes" id="UP000076661"/>
    </source>
</evidence>
<comment type="caution">
    <text evidence="1">The sequence shown here is derived from an EMBL/GenBank/DDBJ whole genome shotgun (WGS) entry which is preliminary data.</text>
</comment>
<proteinExistence type="predicted"/>
<dbReference type="Pfam" id="PF06934">
    <property type="entry name" value="CTI"/>
    <property type="match status" value="1"/>
</dbReference>
<accession>A0A161YR68</accession>
<name>A0A161YR68_9GAMM</name>
<evidence type="ECO:0000313" key="1">
    <source>
        <dbReference type="EMBL" id="KZN64617.1"/>
    </source>
</evidence>
<dbReference type="RefSeq" id="WP_063381714.1">
    <property type="nucleotide sequence ID" value="NZ_AUXX01000026.1"/>
</dbReference>
<evidence type="ECO:0008006" key="3">
    <source>
        <dbReference type="Google" id="ProtNLM"/>
    </source>
</evidence>
<gene>
    <name evidence="1" type="ORF">N478_21710</name>
</gene>
<dbReference type="PROSITE" id="PS51257">
    <property type="entry name" value="PROKAR_LIPOPROTEIN"/>
    <property type="match status" value="1"/>
</dbReference>
<organism evidence="1 2">
    <name type="scientific">Pseudoalteromonas luteoviolacea S4060-1</name>
    <dbReference type="NCBI Taxonomy" id="1365257"/>
    <lineage>
        <taxon>Bacteria</taxon>
        <taxon>Pseudomonadati</taxon>
        <taxon>Pseudomonadota</taxon>
        <taxon>Gammaproteobacteria</taxon>
        <taxon>Alteromonadales</taxon>
        <taxon>Pseudoalteromonadaceae</taxon>
        <taxon>Pseudoalteromonas</taxon>
    </lineage>
</organism>
<dbReference type="Proteomes" id="UP000076661">
    <property type="component" value="Unassembled WGS sequence"/>
</dbReference>
<reference evidence="1 2" key="1">
    <citation type="submission" date="2013-07" db="EMBL/GenBank/DDBJ databases">
        <title>Comparative Genomic and Metabolomic Analysis of Twelve Strains of Pseudoalteromonas luteoviolacea.</title>
        <authorList>
            <person name="Vynne N.G."/>
            <person name="Mansson M."/>
            <person name="Gram L."/>
        </authorList>
    </citation>
    <scope>NUCLEOTIDE SEQUENCE [LARGE SCALE GENOMIC DNA]</scope>
    <source>
        <strain evidence="1 2">S4060-1</strain>
    </source>
</reference>
<sequence length="778" mass="88897">MPQKRLIWLVSILILLSGCAVLGVSHYDDLFGPEQPRSRVVSYSQGGAKYLQQVKPVLDNRCVVCHGCYDAPCQLKLSSPQGIDRGLSKTLVYDGTRLLAESPTRLLFDATTTAQWREKGFSAVLNERVQTEYANLHGGVMYQSLLLKQRNSFPEQTILGNEYDFSLDRAQSCPTRDEYDDYAKANPHGGMPYGLPALTSHEFAQLQNWLEQGAQMGEIAPPSKEIQKQVDKWEQFLNQSGNKPQLAARYIYEHWYLANIYFANYSHNTFFKLVRSKTPPGTPIELIATVRPFDDPKVPRVYYRLMHERSTLLSKTHLPLALDDHKMSRLYSQFLGGDYEVNALPGYAPKLAANPFKTFAAIPVKSRYQFMLDEAELIVKGFIKGPVCRGQIALNVINDHFWVAFVDPDKNANPAVEALLVEHDDDLLLPAAEQSNVLPLSSWAKYAKRQSDYLKAKTELSNQIFNHGGKLDLDLIWQGDGHNPNAALTIFRHFNSATVVKGLVGQQPKTAWVLDYALFERIHYLLVAGFDVYGNIGHQLITRLYMDFLRLEGEQNYLNLLPKSHRQEIKKYWYRQSHLSLSEFINRKSLLGAESLIEYQTDDPQSELYLKISERLSDVLHQEYDYRAVPEGLKQLNRLPIAAVKTLPQVTFILARDEQGAHQAYTLLRHNAHFNISSLLNESGQRAYEEDYVTVLPGFVGDYPEAIWYLPNQAHVEAFTAGFAQVVDEASYRALKAQFGIRRTHPQFWQYSDLLHDVARRYRGVEFGLFDYNRLENR</sequence>
<dbReference type="EMBL" id="AUXX01000026">
    <property type="protein sequence ID" value="KZN64617.1"/>
    <property type="molecule type" value="Genomic_DNA"/>
</dbReference>
<dbReference type="InterPro" id="IPR010706">
    <property type="entry name" value="Fatty_acid_cis-trans_isomerase"/>
</dbReference>
<protein>
    <recommendedName>
        <fullName evidence="3">9-hexadecenoic acid cis-trans isomerase</fullName>
    </recommendedName>
</protein>